<proteinExistence type="inferred from homology"/>
<gene>
    <name evidence="12" type="ORF">SPRI_0813</name>
</gene>
<evidence type="ECO:0000256" key="7">
    <source>
        <dbReference type="ARBA" id="ARBA00022729"/>
    </source>
</evidence>
<reference evidence="12 13" key="1">
    <citation type="submission" date="2015-08" db="EMBL/GenBank/DDBJ databases">
        <title>Genome sequence of the pristinamycin over-producing bacterium Streptomyces pristinaespiralis HCCB10218.</title>
        <authorList>
            <person name="Tian J."/>
            <person name="Yang J."/>
            <person name="Li L."/>
            <person name="Ruan L."/>
            <person name="Wei W."/>
            <person name="Zheng G."/>
            <person name="Wei Z."/>
            <person name="Yang S."/>
            <person name="Ge M."/>
            <person name="Jiang W."/>
            <person name="Lu Y."/>
        </authorList>
    </citation>
    <scope>NUCLEOTIDE SEQUENCE [LARGE SCALE GENOMIC DNA]</scope>
    <source>
        <strain evidence="12 13">HCCB 10218</strain>
    </source>
</reference>
<dbReference type="Pfam" id="PF14200">
    <property type="entry name" value="RicinB_lectin_2"/>
    <property type="match status" value="2"/>
</dbReference>
<evidence type="ECO:0000256" key="3">
    <source>
        <dbReference type="ARBA" id="ARBA00004613"/>
    </source>
</evidence>
<dbReference type="SUPFAM" id="SSF50370">
    <property type="entry name" value="Ricin B-like lectins"/>
    <property type="match status" value="1"/>
</dbReference>
<dbReference type="InterPro" id="IPR011050">
    <property type="entry name" value="Pectin_lyase_fold/virulence"/>
</dbReference>
<dbReference type="SUPFAM" id="SSF51126">
    <property type="entry name" value="Pectin lyase-like"/>
    <property type="match status" value="1"/>
</dbReference>
<dbReference type="PANTHER" id="PTHR33407:SF9">
    <property type="entry name" value="PECTATE LYASE F-RELATED"/>
    <property type="match status" value="1"/>
</dbReference>
<dbReference type="GO" id="GO:0045490">
    <property type="term" value="P:pectin catabolic process"/>
    <property type="evidence" value="ECO:0007669"/>
    <property type="project" value="TreeGrafter"/>
</dbReference>
<evidence type="ECO:0000256" key="8">
    <source>
        <dbReference type="ARBA" id="ARBA00022837"/>
    </source>
</evidence>
<dbReference type="EC" id="4.2.2.2" evidence="5"/>
<dbReference type="GO" id="GO:0030570">
    <property type="term" value="F:pectate lyase activity"/>
    <property type="evidence" value="ECO:0007669"/>
    <property type="project" value="UniProtKB-EC"/>
</dbReference>
<evidence type="ECO:0000256" key="2">
    <source>
        <dbReference type="ARBA" id="ARBA00001913"/>
    </source>
</evidence>
<dbReference type="InterPro" id="IPR000772">
    <property type="entry name" value="Ricin_B_lectin"/>
</dbReference>
<dbReference type="STRING" id="38300.SPRI_0813"/>
<evidence type="ECO:0000313" key="12">
    <source>
        <dbReference type="EMBL" id="ALC19119.1"/>
    </source>
</evidence>
<sequence length="440" mass="45084">MSTRNTHRRRRGRAAASVAAVTALVAGGLTALWMTGTASAAAAAGSYSLKNANSGLCLAVPGANTSAGVQLVQNTCNGAAAQTWKLAVSGSGYTLTAAHSSKCAGVRDASTSAGKPVEQQSCSSTATQVWKLTQVSGDTYQVVNGNGAKCLNVKDSSKAAGALVQQNSCDSVTSKKWTLTASGTVPTDPPTDPTDPPTDPTDPPTDPTDPPGSWPTANGSQAVSSTISVTGTYDGGMKRLYGSGDLGSDGQSESQPPMLRLADGATLQNVILGAPAADGVHCDGTCTLKNVWWEDVGEDAATFRGSSSSTVRTVEGGGARKAADKVFQHNGAGTLIIKNFQVQDFGKLVRSCGNCSTQYARHIQVLDTVVTAPGDTLVGINTNYGDTARFSGITIHGDSGRDIDICTKYRGTTSGEPTKIGTGADGTHCLYTSSDIRYAD</sequence>
<dbReference type="Proteomes" id="UP000060513">
    <property type="component" value="Chromosome"/>
</dbReference>
<dbReference type="PANTHER" id="PTHR33407">
    <property type="entry name" value="PECTATE LYASE F-RELATED"/>
    <property type="match status" value="1"/>
</dbReference>
<dbReference type="KEGG" id="spri:SPRI_0813"/>
<dbReference type="PROSITE" id="PS50231">
    <property type="entry name" value="RICIN_B_LECTIN"/>
    <property type="match status" value="1"/>
</dbReference>
<feature type="compositionally biased region" description="Pro residues" evidence="10">
    <location>
        <begin position="187"/>
        <end position="213"/>
    </location>
</feature>
<evidence type="ECO:0000256" key="6">
    <source>
        <dbReference type="ARBA" id="ARBA00022525"/>
    </source>
</evidence>
<keyword evidence="9 12" id="KW-0456">Lyase</keyword>
<dbReference type="InterPro" id="IPR012334">
    <property type="entry name" value="Pectin_lyas_fold"/>
</dbReference>
<dbReference type="CDD" id="cd00161">
    <property type="entry name" value="beta-trefoil_Ricin-like"/>
    <property type="match status" value="1"/>
</dbReference>
<evidence type="ECO:0000256" key="4">
    <source>
        <dbReference type="ARBA" id="ARBA00006463"/>
    </source>
</evidence>
<dbReference type="GO" id="GO:0005576">
    <property type="term" value="C:extracellular region"/>
    <property type="evidence" value="ECO:0007669"/>
    <property type="project" value="UniProtKB-SubCell"/>
</dbReference>
<feature type="region of interest" description="Disordered" evidence="10">
    <location>
        <begin position="180"/>
        <end position="225"/>
    </location>
</feature>
<evidence type="ECO:0000256" key="9">
    <source>
        <dbReference type="ARBA" id="ARBA00023239"/>
    </source>
</evidence>
<feature type="domain" description="Ricin B lectin" evidence="11">
    <location>
        <begin position="45"/>
        <end position="180"/>
    </location>
</feature>
<dbReference type="Gene3D" id="2.160.20.10">
    <property type="entry name" value="Single-stranded right-handed beta-helix, Pectin lyase-like"/>
    <property type="match status" value="1"/>
</dbReference>
<keyword evidence="6" id="KW-0964">Secreted</keyword>
<name>A0A0M3QH46_STRPR</name>
<comment type="subcellular location">
    <subcellularLocation>
        <location evidence="3">Secreted</location>
    </subcellularLocation>
</comment>
<dbReference type="Pfam" id="PF03211">
    <property type="entry name" value="Pectate_lyase"/>
    <property type="match status" value="1"/>
</dbReference>
<dbReference type="Gene3D" id="2.80.10.50">
    <property type="match status" value="1"/>
</dbReference>
<keyword evidence="7" id="KW-0732">Signal</keyword>
<comment type="catalytic activity">
    <reaction evidence="1">
        <text>Eliminative cleavage of (1-&gt;4)-alpha-D-galacturonan to give oligosaccharides with 4-deoxy-alpha-D-galact-4-enuronosyl groups at their non-reducing ends.</text>
        <dbReference type="EC" id="4.2.2.2"/>
    </reaction>
</comment>
<comment type="cofactor">
    <cofactor evidence="2">
        <name>Ca(2+)</name>
        <dbReference type="ChEBI" id="CHEBI:29108"/>
    </cofactor>
</comment>
<keyword evidence="8" id="KW-0106">Calcium</keyword>
<evidence type="ECO:0000256" key="10">
    <source>
        <dbReference type="SAM" id="MobiDB-lite"/>
    </source>
</evidence>
<dbReference type="InterPro" id="IPR004898">
    <property type="entry name" value="Pectate_lyase_PlyH/PlyE-like"/>
</dbReference>
<organism evidence="12">
    <name type="scientific">Streptomyces pristinaespiralis</name>
    <dbReference type="NCBI Taxonomy" id="38300"/>
    <lineage>
        <taxon>Bacteria</taxon>
        <taxon>Bacillati</taxon>
        <taxon>Actinomycetota</taxon>
        <taxon>Actinomycetes</taxon>
        <taxon>Kitasatosporales</taxon>
        <taxon>Streptomycetaceae</taxon>
        <taxon>Streptomyces</taxon>
    </lineage>
</organism>
<dbReference type="SMART" id="SM00458">
    <property type="entry name" value="RICIN"/>
    <property type="match status" value="1"/>
</dbReference>
<evidence type="ECO:0000256" key="1">
    <source>
        <dbReference type="ARBA" id="ARBA00000695"/>
    </source>
</evidence>
<evidence type="ECO:0000259" key="11">
    <source>
        <dbReference type="SMART" id="SM00458"/>
    </source>
</evidence>
<evidence type="ECO:0000313" key="13">
    <source>
        <dbReference type="Proteomes" id="UP000060513"/>
    </source>
</evidence>
<evidence type="ECO:0000256" key="5">
    <source>
        <dbReference type="ARBA" id="ARBA00012272"/>
    </source>
</evidence>
<dbReference type="PATRIC" id="fig|38300.4.peg.874"/>
<comment type="similarity">
    <text evidence="4">Belongs to the polysaccharide lyase 3 family.</text>
</comment>
<protein>
    <recommendedName>
        <fullName evidence="5">pectate lyase</fullName>
        <ecNumber evidence="5">4.2.2.2</ecNumber>
    </recommendedName>
</protein>
<accession>A0A0M3QH46</accession>
<dbReference type="AlphaFoldDB" id="A0A0M3QH46"/>
<dbReference type="EMBL" id="CP011340">
    <property type="protein sequence ID" value="ALC19119.1"/>
    <property type="molecule type" value="Genomic_DNA"/>
</dbReference>
<feature type="compositionally biased region" description="Polar residues" evidence="10">
    <location>
        <begin position="215"/>
        <end position="225"/>
    </location>
</feature>
<dbReference type="InterPro" id="IPR035992">
    <property type="entry name" value="Ricin_B-like_lectins"/>
</dbReference>